<dbReference type="GO" id="GO:0000977">
    <property type="term" value="F:RNA polymerase II transcription regulatory region sequence-specific DNA binding"/>
    <property type="evidence" value="ECO:0007669"/>
    <property type="project" value="TreeGrafter"/>
</dbReference>
<organism evidence="10 11">
    <name type="scientific">Trichuris muris</name>
    <name type="common">Mouse whipworm</name>
    <dbReference type="NCBI Taxonomy" id="70415"/>
    <lineage>
        <taxon>Eukaryota</taxon>
        <taxon>Metazoa</taxon>
        <taxon>Ecdysozoa</taxon>
        <taxon>Nematoda</taxon>
        <taxon>Enoplea</taxon>
        <taxon>Dorylaimia</taxon>
        <taxon>Trichinellida</taxon>
        <taxon>Trichuridae</taxon>
        <taxon>Trichuris</taxon>
    </lineage>
</organism>
<dbReference type="CDD" id="cd00086">
    <property type="entry name" value="homeodomain"/>
    <property type="match status" value="1"/>
</dbReference>
<evidence type="ECO:0000256" key="2">
    <source>
        <dbReference type="ARBA" id="ARBA00005733"/>
    </source>
</evidence>
<proteinExistence type="inferred from homology"/>
<dbReference type="InterPro" id="IPR001356">
    <property type="entry name" value="HD"/>
</dbReference>
<reference evidence="11" key="1">
    <citation type="submission" date="2019-12" db="UniProtKB">
        <authorList>
            <consortium name="WormBaseParasite"/>
        </authorList>
    </citation>
    <scope>IDENTIFICATION</scope>
</reference>
<feature type="region of interest" description="Disordered" evidence="8">
    <location>
        <begin position="40"/>
        <end position="66"/>
    </location>
</feature>
<sequence length="306" mass="33053">MADLASSNSAAAAAAAAAAVVLANAPNGTPVGLVGATCSGRPPITASGELAPSSSQSQHDPSLVGKVKCDPQQPPTTYHHNPYYNLSEQVSLSVPQRNPATAIGDNNEGAFKKIKSDRSSYTSSSGGASVPPTPARRRHRTTFTQEQLQELEAAFGKSHYPDIYVREELARVTKLNEARIQVWFQNRRAKYRKQEKQLQKALAPPVLPTHCNAPMMRNMYAPQTIPSRGYQPYAVAHAGMPMSMAGRSAPYQAAPQTNYPSHTAHFNMAPPMANSCDPDDWYSKSLTALRMNPGHGLGGPIFHYQT</sequence>
<dbReference type="STRING" id="70415.A0A5S6QYK8"/>
<protein>
    <submittedName>
        <fullName evidence="11">Homeobox domain-containing protein</fullName>
    </submittedName>
</protein>
<evidence type="ECO:0000256" key="1">
    <source>
        <dbReference type="ARBA" id="ARBA00004123"/>
    </source>
</evidence>
<feature type="domain" description="Homeobox" evidence="9">
    <location>
        <begin position="134"/>
        <end position="194"/>
    </location>
</feature>
<evidence type="ECO:0000259" key="9">
    <source>
        <dbReference type="PROSITE" id="PS50071"/>
    </source>
</evidence>
<dbReference type="FunFam" id="1.10.10.60:FF:000138">
    <property type="entry name" value="Homeobox protein prophet of Pit-1"/>
    <property type="match status" value="1"/>
</dbReference>
<dbReference type="GO" id="GO:0007399">
    <property type="term" value="P:nervous system development"/>
    <property type="evidence" value="ECO:0007669"/>
    <property type="project" value="UniProtKB-ARBA"/>
</dbReference>
<evidence type="ECO:0000256" key="3">
    <source>
        <dbReference type="ARBA" id="ARBA00023125"/>
    </source>
</evidence>
<dbReference type="InterPro" id="IPR050649">
    <property type="entry name" value="Paired_Homeobox_TFs"/>
</dbReference>
<dbReference type="PROSITE" id="PS00027">
    <property type="entry name" value="HOMEOBOX_1"/>
    <property type="match status" value="1"/>
</dbReference>
<comment type="subcellular location">
    <subcellularLocation>
        <location evidence="1 6 7">Nucleus</location>
    </subcellularLocation>
</comment>
<evidence type="ECO:0000256" key="7">
    <source>
        <dbReference type="RuleBase" id="RU000682"/>
    </source>
</evidence>
<dbReference type="InterPro" id="IPR017970">
    <property type="entry name" value="Homeobox_CS"/>
</dbReference>
<keyword evidence="4 6" id="KW-0371">Homeobox</keyword>
<evidence type="ECO:0000256" key="6">
    <source>
        <dbReference type="PROSITE-ProRule" id="PRU00108"/>
    </source>
</evidence>
<dbReference type="Gene3D" id="1.10.10.60">
    <property type="entry name" value="Homeodomain-like"/>
    <property type="match status" value="1"/>
</dbReference>
<dbReference type="SUPFAM" id="SSF46689">
    <property type="entry name" value="Homeodomain-like"/>
    <property type="match status" value="1"/>
</dbReference>
<keyword evidence="3 6" id="KW-0238">DNA-binding</keyword>
<evidence type="ECO:0000256" key="5">
    <source>
        <dbReference type="ARBA" id="ARBA00023242"/>
    </source>
</evidence>
<evidence type="ECO:0000313" key="10">
    <source>
        <dbReference type="Proteomes" id="UP000046395"/>
    </source>
</evidence>
<dbReference type="GO" id="GO:0005634">
    <property type="term" value="C:nucleus"/>
    <property type="evidence" value="ECO:0007669"/>
    <property type="project" value="UniProtKB-SubCell"/>
</dbReference>
<dbReference type="PANTHER" id="PTHR24329:SF520">
    <property type="entry name" value="ALX HOMEOBOX PROTEIN 1-LIKE PROTEIN"/>
    <property type="match status" value="1"/>
</dbReference>
<name>A0A5S6QYK8_TRIMR</name>
<feature type="region of interest" description="Disordered" evidence="8">
    <location>
        <begin position="115"/>
        <end position="138"/>
    </location>
</feature>
<dbReference type="WBParaSite" id="TMUE_3000012223.1">
    <property type="protein sequence ID" value="TMUE_3000012223.1"/>
    <property type="gene ID" value="WBGene00294422"/>
</dbReference>
<feature type="compositionally biased region" description="Low complexity" evidence="8">
    <location>
        <begin position="119"/>
        <end position="129"/>
    </location>
</feature>
<comment type="similarity">
    <text evidence="2">Belongs to the paired homeobox family.</text>
</comment>
<dbReference type="InterPro" id="IPR009057">
    <property type="entry name" value="Homeodomain-like_sf"/>
</dbReference>
<keyword evidence="10" id="KW-1185">Reference proteome</keyword>
<evidence type="ECO:0000313" key="11">
    <source>
        <dbReference type="WBParaSite" id="TMUE_3000012223.1"/>
    </source>
</evidence>
<evidence type="ECO:0000256" key="8">
    <source>
        <dbReference type="SAM" id="MobiDB-lite"/>
    </source>
</evidence>
<dbReference type="Pfam" id="PF00046">
    <property type="entry name" value="Homeodomain"/>
    <property type="match status" value="1"/>
</dbReference>
<dbReference type="PANTHER" id="PTHR24329">
    <property type="entry name" value="HOMEOBOX PROTEIN ARISTALESS"/>
    <property type="match status" value="1"/>
</dbReference>
<dbReference type="Proteomes" id="UP000046395">
    <property type="component" value="Unassembled WGS sequence"/>
</dbReference>
<accession>A0A5S6QYK8</accession>
<dbReference type="GO" id="GO:0000981">
    <property type="term" value="F:DNA-binding transcription factor activity, RNA polymerase II-specific"/>
    <property type="evidence" value="ECO:0007669"/>
    <property type="project" value="InterPro"/>
</dbReference>
<keyword evidence="5 6" id="KW-0539">Nucleus</keyword>
<dbReference type="AlphaFoldDB" id="A0A5S6QYK8"/>
<dbReference type="PROSITE" id="PS50071">
    <property type="entry name" value="HOMEOBOX_2"/>
    <property type="match status" value="1"/>
</dbReference>
<feature type="DNA-binding region" description="Homeobox" evidence="6">
    <location>
        <begin position="136"/>
        <end position="195"/>
    </location>
</feature>
<dbReference type="SMART" id="SM00389">
    <property type="entry name" value="HOX"/>
    <property type="match status" value="1"/>
</dbReference>
<evidence type="ECO:0000256" key="4">
    <source>
        <dbReference type="ARBA" id="ARBA00023155"/>
    </source>
</evidence>